<comment type="catalytic activity">
    <reaction evidence="8 9">
        <text>hydrogencarbonate + H(+) = CO2 + H2O</text>
        <dbReference type="Rhea" id="RHEA:10748"/>
        <dbReference type="ChEBI" id="CHEBI:15377"/>
        <dbReference type="ChEBI" id="CHEBI:15378"/>
        <dbReference type="ChEBI" id="CHEBI:16526"/>
        <dbReference type="ChEBI" id="CHEBI:17544"/>
        <dbReference type="EC" id="4.2.1.1"/>
    </reaction>
</comment>
<evidence type="ECO:0000256" key="2">
    <source>
        <dbReference type="ARBA" id="ARBA00006217"/>
    </source>
</evidence>
<dbReference type="EMBL" id="JBHSKJ010000021">
    <property type="protein sequence ID" value="MFC5148847.1"/>
    <property type="molecule type" value="Genomic_DNA"/>
</dbReference>
<dbReference type="InterPro" id="IPR036874">
    <property type="entry name" value="Carbonic_anhydrase_sf"/>
</dbReference>
<comment type="cofactor">
    <cofactor evidence="1">
        <name>Zn(2+)</name>
        <dbReference type="ChEBI" id="CHEBI:29105"/>
    </cofactor>
</comment>
<evidence type="ECO:0000256" key="3">
    <source>
        <dbReference type="ARBA" id="ARBA00012925"/>
    </source>
</evidence>
<dbReference type="Proteomes" id="UP001596222">
    <property type="component" value="Unassembled WGS sequence"/>
</dbReference>
<evidence type="ECO:0000256" key="6">
    <source>
        <dbReference type="ARBA" id="ARBA00023239"/>
    </source>
</evidence>
<dbReference type="PANTHER" id="PTHR11002">
    <property type="entry name" value="CARBONIC ANHYDRASE"/>
    <property type="match status" value="1"/>
</dbReference>
<evidence type="ECO:0000256" key="9">
    <source>
        <dbReference type="RuleBase" id="RU003956"/>
    </source>
</evidence>
<dbReference type="PROSITE" id="PS00705">
    <property type="entry name" value="PROK_CO2_ANHYDRASE_2"/>
    <property type="match status" value="1"/>
</dbReference>
<evidence type="ECO:0000256" key="8">
    <source>
        <dbReference type="ARBA" id="ARBA00048348"/>
    </source>
</evidence>
<dbReference type="SMART" id="SM00947">
    <property type="entry name" value="Pro_CA"/>
    <property type="match status" value="1"/>
</dbReference>
<keyword evidence="11" id="KW-1185">Reference proteome</keyword>
<keyword evidence="5 9" id="KW-0862">Zinc</keyword>
<reference evidence="11" key="1">
    <citation type="journal article" date="2019" name="Int. J. Syst. Evol. Microbiol.">
        <title>The Global Catalogue of Microorganisms (GCM) 10K type strain sequencing project: providing services to taxonomists for standard genome sequencing and annotation.</title>
        <authorList>
            <consortium name="The Broad Institute Genomics Platform"/>
            <consortium name="The Broad Institute Genome Sequencing Center for Infectious Disease"/>
            <person name="Wu L."/>
            <person name="Ma J."/>
        </authorList>
    </citation>
    <scope>NUCLEOTIDE SEQUENCE [LARGE SCALE GENOMIC DNA]</scope>
    <source>
        <strain evidence="11">CGMCC 4.1641</strain>
    </source>
</reference>
<name>A0ABW0AA06_9ACTN</name>
<dbReference type="RefSeq" id="WP_382048856.1">
    <property type="nucleotide sequence ID" value="NZ_JBHSKJ010000021.1"/>
</dbReference>
<keyword evidence="4" id="KW-0479">Metal-binding</keyword>
<protein>
    <recommendedName>
        <fullName evidence="3 9">Carbonic anhydrase</fullName>
        <ecNumber evidence="3 9">4.2.1.1</ecNumber>
    </recommendedName>
    <alternativeName>
        <fullName evidence="9">Carbonate dehydratase</fullName>
    </alternativeName>
</protein>
<dbReference type="PROSITE" id="PS00704">
    <property type="entry name" value="PROK_CO2_ANHYDRASE_1"/>
    <property type="match status" value="1"/>
</dbReference>
<dbReference type="InterPro" id="IPR015892">
    <property type="entry name" value="Carbonic_anhydrase_CS"/>
</dbReference>
<evidence type="ECO:0000313" key="11">
    <source>
        <dbReference type="Proteomes" id="UP001596222"/>
    </source>
</evidence>
<dbReference type="EC" id="4.2.1.1" evidence="3 9"/>
<evidence type="ECO:0000256" key="4">
    <source>
        <dbReference type="ARBA" id="ARBA00022723"/>
    </source>
</evidence>
<accession>A0ABW0AA06</accession>
<dbReference type="Gene3D" id="3.40.1050.10">
    <property type="entry name" value="Carbonic anhydrase"/>
    <property type="match status" value="1"/>
</dbReference>
<dbReference type="Pfam" id="PF00484">
    <property type="entry name" value="Pro_CA"/>
    <property type="match status" value="1"/>
</dbReference>
<comment type="function">
    <text evidence="7">Catalyzes the reversible hydration of carbon dioxide to form bicarbonate.</text>
</comment>
<dbReference type="SUPFAM" id="SSF53056">
    <property type="entry name" value="beta-carbonic anhydrase, cab"/>
    <property type="match status" value="1"/>
</dbReference>
<keyword evidence="6 9" id="KW-0456">Lyase</keyword>
<gene>
    <name evidence="10" type="ORF">ACFPP6_29685</name>
</gene>
<dbReference type="InterPro" id="IPR001765">
    <property type="entry name" value="Carbonic_anhydrase"/>
</dbReference>
<organism evidence="10 11">
    <name type="scientific">Streptomyces aureoversilis</name>
    <dbReference type="NCBI Taxonomy" id="67277"/>
    <lineage>
        <taxon>Bacteria</taxon>
        <taxon>Bacillati</taxon>
        <taxon>Actinomycetota</taxon>
        <taxon>Actinomycetes</taxon>
        <taxon>Kitasatosporales</taxon>
        <taxon>Streptomycetaceae</taxon>
        <taxon>Streptomyces</taxon>
    </lineage>
</organism>
<comment type="caution">
    <text evidence="10">The sequence shown here is derived from an EMBL/GenBank/DDBJ whole genome shotgun (WGS) entry which is preliminary data.</text>
</comment>
<evidence type="ECO:0000256" key="7">
    <source>
        <dbReference type="ARBA" id="ARBA00024993"/>
    </source>
</evidence>
<comment type="similarity">
    <text evidence="2 9">Belongs to the beta-class carbonic anhydrase family.</text>
</comment>
<proteinExistence type="inferred from homology"/>
<evidence type="ECO:0000256" key="1">
    <source>
        <dbReference type="ARBA" id="ARBA00001947"/>
    </source>
</evidence>
<comment type="function">
    <text evidence="9">Reversible hydration of carbon dioxide.</text>
</comment>
<evidence type="ECO:0000313" key="10">
    <source>
        <dbReference type="EMBL" id="MFC5148847.1"/>
    </source>
</evidence>
<dbReference type="PANTHER" id="PTHR11002:SF76">
    <property type="entry name" value="CARBONIC ANHYDRASE"/>
    <property type="match status" value="1"/>
</dbReference>
<sequence length="201" mass="21725">MKSLADNARSFTTHVAERAAEFRALEAGQWPQALFITCSDSRVVPALITGARPGELFELRTAGNIVPEYRSDQPTGETATIEYAVRVLGVSDIVVCGHSHCGAVSALVRGDDLSLAPAVRGWLERAAPPAGPAMPDSPDLAEAVQRHAMAQVERLYAHPCVAERTEDGTLSVHAWYYEVHTGVVRAHRADAATGDQWFRPL</sequence>
<evidence type="ECO:0000256" key="5">
    <source>
        <dbReference type="ARBA" id="ARBA00022833"/>
    </source>
</evidence>